<dbReference type="NCBIfam" id="TIGR02250">
    <property type="entry name" value="FCP1_euk"/>
    <property type="match status" value="1"/>
</dbReference>
<dbReference type="GO" id="GO:0008420">
    <property type="term" value="F:RNA polymerase II CTD heptapeptide repeat phosphatase activity"/>
    <property type="evidence" value="ECO:0007669"/>
    <property type="project" value="UniProtKB-UniRule"/>
</dbReference>
<organism evidence="25 26">
    <name type="scientific">Papio anubis</name>
    <name type="common">Olive baboon</name>
    <dbReference type="NCBI Taxonomy" id="9555"/>
    <lineage>
        <taxon>Eukaryota</taxon>
        <taxon>Metazoa</taxon>
        <taxon>Chordata</taxon>
        <taxon>Craniata</taxon>
        <taxon>Vertebrata</taxon>
        <taxon>Euteleostomi</taxon>
        <taxon>Mammalia</taxon>
        <taxon>Eutheria</taxon>
        <taxon>Euarchontoglires</taxon>
        <taxon>Primates</taxon>
        <taxon>Haplorrhini</taxon>
        <taxon>Catarrhini</taxon>
        <taxon>Cercopithecidae</taxon>
        <taxon>Cercopithecinae</taxon>
        <taxon>Papio</taxon>
    </lineage>
</organism>
<feature type="domain" description="BRCT" evidence="23">
    <location>
        <begin position="633"/>
        <end position="732"/>
    </location>
</feature>
<keyword evidence="11" id="KW-0904">Protein phosphatase</keyword>
<feature type="region of interest" description="Disordered" evidence="22">
    <location>
        <begin position="329"/>
        <end position="593"/>
    </location>
</feature>
<evidence type="ECO:0000256" key="3">
    <source>
        <dbReference type="ARBA" id="ARBA00004300"/>
    </source>
</evidence>
<feature type="compositionally biased region" description="Acidic residues" evidence="22">
    <location>
        <begin position="451"/>
        <end position="463"/>
    </location>
</feature>
<dbReference type="GO" id="GO:0030496">
    <property type="term" value="C:midbody"/>
    <property type="evidence" value="ECO:0007669"/>
    <property type="project" value="UniProtKB-SubCell"/>
</dbReference>
<gene>
    <name evidence="25" type="primary">CTDP1</name>
</gene>
<reference evidence="25" key="2">
    <citation type="submission" date="2025-08" db="UniProtKB">
        <authorList>
            <consortium name="Ensembl"/>
        </authorList>
    </citation>
    <scope>IDENTIFICATION</scope>
</reference>
<evidence type="ECO:0000256" key="1">
    <source>
        <dbReference type="ARBA" id="ARBA00004123"/>
    </source>
</evidence>
<evidence type="ECO:0000256" key="4">
    <source>
        <dbReference type="ARBA" id="ARBA00004647"/>
    </source>
</evidence>
<dbReference type="GO" id="GO:0005654">
    <property type="term" value="C:nucleoplasm"/>
    <property type="evidence" value="ECO:0007669"/>
    <property type="project" value="Ensembl"/>
</dbReference>
<dbReference type="GO" id="GO:0032991">
    <property type="term" value="C:protein-containing complex"/>
    <property type="evidence" value="ECO:0007669"/>
    <property type="project" value="Ensembl"/>
</dbReference>
<proteinExistence type="predicted"/>
<feature type="compositionally biased region" description="Acidic residues" evidence="22">
    <location>
        <begin position="579"/>
        <end position="592"/>
    </location>
</feature>
<keyword evidence="26" id="KW-1185">Reference proteome</keyword>
<dbReference type="EC" id="3.1.3.16" evidence="5 21"/>
<evidence type="ECO:0000256" key="8">
    <source>
        <dbReference type="ARBA" id="ARBA00022618"/>
    </source>
</evidence>
<evidence type="ECO:0000256" key="17">
    <source>
        <dbReference type="ARBA" id="ARBA00047761"/>
    </source>
</evidence>
<dbReference type="GO" id="GO:0005813">
    <property type="term" value="C:centrosome"/>
    <property type="evidence" value="ECO:0007669"/>
    <property type="project" value="UniProtKB-SubCell"/>
</dbReference>
<dbReference type="CDD" id="cd17729">
    <property type="entry name" value="BRCT_CTDP1"/>
    <property type="match status" value="1"/>
</dbReference>
<keyword evidence="9" id="KW-0498">Mitosis</keyword>
<feature type="region of interest" description="Disordered" evidence="22">
    <location>
        <begin position="908"/>
        <end position="929"/>
    </location>
</feature>
<feature type="domain" description="FCP1 homology" evidence="24">
    <location>
        <begin position="178"/>
        <end position="344"/>
    </location>
</feature>
<dbReference type="PANTHER" id="PTHR23081">
    <property type="entry name" value="RNA POLYMERASE II CTD PHOSPHATASE"/>
    <property type="match status" value="1"/>
</dbReference>
<dbReference type="GO" id="GO:0051301">
    <property type="term" value="P:cell division"/>
    <property type="evidence" value="ECO:0007669"/>
    <property type="project" value="UniProtKB-KW"/>
</dbReference>
<keyword evidence="15" id="KW-0131">Cell cycle</keyword>
<keyword evidence="14 21" id="KW-0539">Nucleus</keyword>
<dbReference type="InterPro" id="IPR001357">
    <property type="entry name" value="BRCT_dom"/>
</dbReference>
<reference evidence="25" key="3">
    <citation type="submission" date="2025-09" db="UniProtKB">
        <authorList>
            <consortium name="Ensembl"/>
        </authorList>
    </citation>
    <scope>IDENTIFICATION</scope>
</reference>
<feature type="compositionally biased region" description="Basic and acidic residues" evidence="22">
    <location>
        <begin position="479"/>
        <end position="491"/>
    </location>
</feature>
<evidence type="ECO:0000256" key="21">
    <source>
        <dbReference type="RuleBase" id="RU366066"/>
    </source>
</evidence>
<dbReference type="InterPro" id="IPR004274">
    <property type="entry name" value="FCP1_dom"/>
</dbReference>
<feature type="compositionally biased region" description="Basic and acidic residues" evidence="22">
    <location>
        <begin position="398"/>
        <end position="407"/>
    </location>
</feature>
<dbReference type="Gene3D" id="1.10.287.10">
    <property type="entry name" value="S15/NS1, RNA-binding"/>
    <property type="match status" value="1"/>
</dbReference>
<evidence type="ECO:0000313" key="26">
    <source>
        <dbReference type="Proteomes" id="UP000028761"/>
    </source>
</evidence>
<dbReference type="GeneTree" id="ENSGT00390000015641"/>
<dbReference type="Ensembl" id="ENSPANT00000082019.1">
    <property type="protein sequence ID" value="ENSPANP00000048561.1"/>
    <property type="gene ID" value="ENSPANG00000012831.4"/>
</dbReference>
<comment type="function">
    <text evidence="19">Processively dephosphorylates 'Ser-2' and 'Ser-5' of the heptad repeats YSPTSPS in the C-terminal domain of the largest RNA polymerase II subunit. This promotes the activity of RNA polymerase II. Plays a role in the exit from mitosis by dephosphorylating crucial mitotic substrates (USP44, CDC20 and WEE1) that are required for M-phase-promoting factor (MPF)/CDK1 inactivation.</text>
</comment>
<keyword evidence="8" id="KW-0132">Cell division</keyword>
<dbReference type="Gene3D" id="3.40.50.1000">
    <property type="entry name" value="HAD superfamily/HAD-like"/>
    <property type="match status" value="1"/>
</dbReference>
<comment type="subunit">
    <text evidence="20">Homodimer. Interacts with GTF2F1. Interacts with WDR77, SNRPB and SNRNP70.</text>
</comment>
<dbReference type="FunFam" id="2.40.50.100:FF:000046">
    <property type="entry name" value="RNA polymerase II subunit A C-terminal domain phosphatase"/>
    <property type="match status" value="1"/>
</dbReference>
<dbReference type="GO" id="GO:0000922">
    <property type="term" value="C:spindle pole"/>
    <property type="evidence" value="ECO:0007669"/>
    <property type="project" value="UniProtKB-SubCell"/>
</dbReference>
<feature type="region of interest" description="Disordered" evidence="22">
    <location>
        <begin position="736"/>
        <end position="774"/>
    </location>
</feature>
<reference evidence="25 26" key="1">
    <citation type="submission" date="2012-03" db="EMBL/GenBank/DDBJ databases">
        <title>Whole Genome Assembly of Papio anubis.</title>
        <authorList>
            <person name="Liu Y.L."/>
            <person name="Abraham K.A."/>
            <person name="Akbar H.A."/>
            <person name="Ali S.A."/>
            <person name="Anosike U.A."/>
            <person name="Aqrawi P.A."/>
            <person name="Arias F.A."/>
            <person name="Attaway T.A."/>
            <person name="Awwad R.A."/>
            <person name="Babu C.B."/>
            <person name="Bandaranaike D.B."/>
            <person name="Battles P.B."/>
            <person name="Bell A.B."/>
            <person name="Beltran B.B."/>
            <person name="Berhane-Mersha D.B."/>
            <person name="Bess C.B."/>
            <person name="Bickham C.B."/>
            <person name="Bolden T.B."/>
            <person name="Carter K.C."/>
            <person name="Chau D.C."/>
            <person name="Chavez A.C."/>
            <person name="Clerc-Blankenburg K.C."/>
            <person name="Coyle M.C."/>
            <person name="Dao M.D."/>
            <person name="Davila M.L.D."/>
            <person name="Davy-Carroll L.D."/>
            <person name="Denson S.D."/>
            <person name="Dinh H.D."/>
            <person name="Fernandez S.F."/>
            <person name="Fernando P.F."/>
            <person name="Forbes L.F."/>
            <person name="Francis C.F."/>
            <person name="Francisco L.F."/>
            <person name="Fu Q.F."/>
            <person name="Garcia-Iii R.G."/>
            <person name="Garrett T.G."/>
            <person name="Gross S.G."/>
            <person name="Gubbala S.G."/>
            <person name="Hirani K.H."/>
            <person name="Hogues M.H."/>
            <person name="Hollins B.H."/>
            <person name="Jackson L.J."/>
            <person name="Javaid M.J."/>
            <person name="Jhangiani S.J."/>
            <person name="Johnson A.J."/>
            <person name="Johnson B.J."/>
            <person name="Jones J.J."/>
            <person name="Joshi V.J."/>
            <person name="Kalu J.K."/>
            <person name="Khan N.K."/>
            <person name="Korchina V.K."/>
            <person name="Kovar C.K."/>
            <person name="Lago L.L."/>
            <person name="Lara F.L."/>
            <person name="Le T.-K.L."/>
            <person name="Lee S.L."/>
            <person name="Legall-Iii F.L."/>
            <person name="Lemon S.L."/>
            <person name="Liu J.L."/>
            <person name="Liu Y.-S.L."/>
            <person name="Liyanage D.L."/>
            <person name="Lopez J.L."/>
            <person name="Lorensuhewa L.L."/>
            <person name="Mata R.M."/>
            <person name="Mathew T.M."/>
            <person name="Mercado C.M."/>
            <person name="Mercado I.M."/>
            <person name="Morales K.M."/>
            <person name="Morgan M.M."/>
            <person name="Munidasa M.M."/>
            <person name="Ngo D.N."/>
            <person name="Nguyen L.N."/>
            <person name="Nguyen T.N."/>
            <person name="Nguyen N.N."/>
            <person name="Obregon M.O."/>
            <person name="Okwuonu G.O."/>
            <person name="Ongeri F.O."/>
            <person name="Onwere C.O."/>
            <person name="Osifeso I.O."/>
            <person name="Parra A.P."/>
            <person name="Patil S.P."/>
            <person name="Perez A.P."/>
            <person name="Perez Y.P."/>
            <person name="Pham C.P."/>
            <person name="Pu L.-L.P."/>
            <person name="Puazo M.P."/>
            <person name="Quiroz J.Q."/>
            <person name="Rouhana J.R."/>
            <person name="Ruiz M.R."/>
            <person name="Ruiz S.-J.R."/>
            <person name="Saada N.S."/>
            <person name="Santibanez J.S."/>
            <person name="Scheel M.S."/>
            <person name="Schneider B.S."/>
            <person name="Simmons D.S."/>
            <person name="Sisson I.S."/>
            <person name="Tang L.-Y.T."/>
            <person name="Thornton R.T."/>
            <person name="Tisius J.T."/>
            <person name="Toledanes G.T."/>
            <person name="Trejos Z.T."/>
            <person name="Usmani K.U."/>
            <person name="Varghese R.V."/>
            <person name="Vattathil S.V."/>
            <person name="Vee V.V."/>
            <person name="Walker D.W."/>
            <person name="Weissenberger G.W."/>
            <person name="White C.W."/>
            <person name="Williams A.W."/>
            <person name="Woodworth J.W."/>
            <person name="Wright R.W."/>
            <person name="Zhu Y.Z."/>
            <person name="Han Y.H."/>
            <person name="Newsham I.N."/>
            <person name="Nazareth L.N."/>
            <person name="Worley K.W."/>
            <person name="Muzny D.M."/>
            <person name="Rogers J.R."/>
            <person name="Gibbs R.G."/>
        </authorList>
    </citation>
    <scope>NUCLEOTIDE SEQUENCE [LARGE SCALE GENOMIC DNA]</scope>
</reference>
<dbReference type="GO" id="GO:0001096">
    <property type="term" value="F:TFIIF-class transcription factor complex binding"/>
    <property type="evidence" value="ECO:0007669"/>
    <property type="project" value="Ensembl"/>
</dbReference>
<dbReference type="InterPro" id="IPR023214">
    <property type="entry name" value="HAD_sf"/>
</dbReference>
<evidence type="ECO:0000256" key="2">
    <source>
        <dbReference type="ARBA" id="ARBA00004214"/>
    </source>
</evidence>
<evidence type="ECO:0000256" key="22">
    <source>
        <dbReference type="SAM" id="MobiDB-lite"/>
    </source>
</evidence>
<dbReference type="SMART" id="SM00292">
    <property type="entry name" value="BRCT"/>
    <property type="match status" value="1"/>
</dbReference>
<dbReference type="Gene3D" id="2.40.50.100">
    <property type="match status" value="1"/>
</dbReference>
<dbReference type="GO" id="GO:0010458">
    <property type="term" value="P:exit from mitosis"/>
    <property type="evidence" value="ECO:0007669"/>
    <property type="project" value="Ensembl"/>
</dbReference>
<dbReference type="Pfam" id="PF00533">
    <property type="entry name" value="BRCT"/>
    <property type="match status" value="1"/>
</dbReference>
<evidence type="ECO:0000256" key="18">
    <source>
        <dbReference type="ARBA" id="ARBA00048336"/>
    </source>
</evidence>
<comment type="function">
    <text evidence="21">This promotes the activity of RNA polymerase II.</text>
</comment>
<dbReference type="PROSITE" id="PS50172">
    <property type="entry name" value="BRCT"/>
    <property type="match status" value="1"/>
</dbReference>
<feature type="compositionally biased region" description="Basic and acidic residues" evidence="22">
    <location>
        <begin position="908"/>
        <end position="917"/>
    </location>
</feature>
<evidence type="ECO:0000256" key="14">
    <source>
        <dbReference type="ARBA" id="ARBA00023242"/>
    </source>
</evidence>
<protein>
    <recommendedName>
        <fullName evidence="16 21">RNA polymerase II subunit A C-terminal domain phosphatase</fullName>
        <ecNumber evidence="5 21">3.1.3.16</ecNumber>
    </recommendedName>
</protein>
<evidence type="ECO:0000256" key="13">
    <source>
        <dbReference type="ARBA" id="ARBA00023212"/>
    </source>
</evidence>
<dbReference type="InterPro" id="IPR058785">
    <property type="entry name" value="BSH_FCP1"/>
</dbReference>
<dbReference type="InterPro" id="IPR036412">
    <property type="entry name" value="HAD-like_sf"/>
</dbReference>
<evidence type="ECO:0000256" key="7">
    <source>
        <dbReference type="ARBA" id="ARBA00022553"/>
    </source>
</evidence>
<evidence type="ECO:0000256" key="16">
    <source>
        <dbReference type="ARBA" id="ARBA00040602"/>
    </source>
</evidence>
<name>A0A8I5MV98_PAPAN</name>
<evidence type="ECO:0000313" key="25">
    <source>
        <dbReference type="Ensembl" id="ENSPANP00000048561.1"/>
    </source>
</evidence>
<dbReference type="PROSITE" id="PS50969">
    <property type="entry name" value="FCP1"/>
    <property type="match status" value="1"/>
</dbReference>
<dbReference type="SUPFAM" id="SSF56784">
    <property type="entry name" value="HAD-like"/>
    <property type="match status" value="1"/>
</dbReference>
<evidence type="ECO:0000259" key="24">
    <source>
        <dbReference type="PROSITE" id="PS50969"/>
    </source>
</evidence>
<sequence>MEVPAAGRLSSEGAPTATVAEVRCPGPAPLRLLEWRVAAGAAVRIGSVLAVFEAAASAQPAGAPQSRAASGGCVRPARSERRLRSERAGVVRELCAQPGQMVAPGAVLVRLEGCSHPVVMKGLCAECGQDLTQLQSKNGRQQVPLSTATVSMVHSVPELMVSSEQAEELGREDQQRLHRNRKLVLMVDLDQTLIHTTEQHCQQMSNKGIFHFQLGRGEPMLHTRLRPHCKDFLEKIAKLYELHVFTFGSRLYAHTIAGFLDPEKKLFSHRILSRDECIDPFSKTGNLRNLFPCGDSMVCIIDDREDVWKFAPNLITVKKYVYFQGTGDMNAPPGSRDSQTRKKVNHSSRGTEIAEQAPPVREPEGGTQAPGVEPSNGLEKPAQELNGSEATAPQDSPHPGKPDERDTWPAAQAPTSSGELAGTPEPQGSCVQGGRAAPGQRPAQGATGTDLDFDLSSDSESSSESEGTRSPSSASGGESEGRSRQKLKEEENPAPEGAGALAQGSSLEPGRPAALSLPGEAEPSTQAPDKGPELGGQEEGERDGLCGLGNGCADRKEAETESQNSELSGVTAGESLDQSVEEEEEEDTDEDDHLIYLEEILVRVHTDYYAKYDRFLNKEIEEAPDIRKIVPELKSKVLADVAIIFSGLHPTNFPIEKTREHYHATALGAKILTRLVLSPDAPDRATHLIAARAGTEKVLQAQECGHLHVVNPDWLWSCLERWDKVEEQLFPLRDDHTKAQRESSPAAFPDREGVPPTTLFHPMPVLPKAQPGPEVRIYDSNTGKLIRTGARGPPAPPSSLPLHQEPSSFRYMAAQPLPPASEGSSSLLLWSVRGMAPVAQREGGWRLQTVTPASTLWERRPHWLSRVLLFFCPLLVPKTETKPYNQLLRCCPGTCMCTPVAAPQSTRSWEHSAEDGQSRAGFEPPPPSPRRLLSAGSTFVALPDPGLPSLFPHRAGAGVVAVAVGRQHREEGKLDWTGRRW</sequence>
<evidence type="ECO:0000256" key="5">
    <source>
        <dbReference type="ARBA" id="ARBA00013081"/>
    </source>
</evidence>
<evidence type="ECO:0000256" key="20">
    <source>
        <dbReference type="ARBA" id="ARBA00064450"/>
    </source>
</evidence>
<keyword evidence="12" id="KW-0007">Acetylation</keyword>
<dbReference type="AlphaFoldDB" id="A0A8I5MV98"/>
<feature type="compositionally biased region" description="Low complexity" evidence="22">
    <location>
        <begin position="464"/>
        <end position="477"/>
    </location>
</feature>
<dbReference type="InterPro" id="IPR015388">
    <property type="entry name" value="FCP1_C"/>
</dbReference>
<dbReference type="Proteomes" id="UP000028761">
    <property type="component" value="Chromosome 19"/>
</dbReference>
<dbReference type="FunFam" id="3.40.50.1000:FF:000040">
    <property type="entry name" value="RNA polymerase II subunit A C-terminal domain phosphatase"/>
    <property type="match status" value="1"/>
</dbReference>
<dbReference type="CDD" id="cd07521">
    <property type="entry name" value="HAD_FCP1-like"/>
    <property type="match status" value="1"/>
</dbReference>
<dbReference type="Pfam" id="PF26077">
    <property type="entry name" value="BSH_Fcp1"/>
    <property type="match status" value="1"/>
</dbReference>
<evidence type="ECO:0000256" key="15">
    <source>
        <dbReference type="ARBA" id="ARBA00023306"/>
    </source>
</evidence>
<evidence type="ECO:0000256" key="12">
    <source>
        <dbReference type="ARBA" id="ARBA00022990"/>
    </source>
</evidence>
<feature type="compositionally biased region" description="Polar residues" evidence="22">
    <location>
        <begin position="385"/>
        <end position="394"/>
    </location>
</feature>
<dbReference type="InterPro" id="IPR036420">
    <property type="entry name" value="BRCT_dom_sf"/>
</dbReference>
<keyword evidence="13" id="KW-0206">Cytoskeleton</keyword>
<dbReference type="Gene3D" id="3.40.50.10190">
    <property type="entry name" value="BRCT domain"/>
    <property type="match status" value="1"/>
</dbReference>
<evidence type="ECO:0000256" key="10">
    <source>
        <dbReference type="ARBA" id="ARBA00022801"/>
    </source>
</evidence>
<keyword evidence="10 21" id="KW-0378">Hydrolase</keyword>
<keyword evidence="6" id="KW-0963">Cytoplasm</keyword>
<dbReference type="GO" id="GO:0051233">
    <property type="term" value="C:spindle midzone"/>
    <property type="evidence" value="ECO:0007669"/>
    <property type="project" value="Ensembl"/>
</dbReference>
<dbReference type="Pfam" id="PF03031">
    <property type="entry name" value="NIF"/>
    <property type="match status" value="1"/>
</dbReference>
<keyword evidence="7" id="KW-0597">Phosphoprotein</keyword>
<dbReference type="GO" id="GO:0043923">
    <property type="term" value="P:host-mediated activation of viral transcription"/>
    <property type="evidence" value="ECO:0007669"/>
    <property type="project" value="Ensembl"/>
</dbReference>
<comment type="catalytic activity">
    <reaction evidence="17 21">
        <text>O-phospho-L-seryl-[protein] + H2O = L-seryl-[protein] + phosphate</text>
        <dbReference type="Rhea" id="RHEA:20629"/>
        <dbReference type="Rhea" id="RHEA-COMP:9863"/>
        <dbReference type="Rhea" id="RHEA-COMP:11604"/>
        <dbReference type="ChEBI" id="CHEBI:15377"/>
        <dbReference type="ChEBI" id="CHEBI:29999"/>
        <dbReference type="ChEBI" id="CHEBI:43474"/>
        <dbReference type="ChEBI" id="CHEBI:83421"/>
        <dbReference type="EC" id="3.1.3.16"/>
    </reaction>
</comment>
<evidence type="ECO:0000256" key="19">
    <source>
        <dbReference type="ARBA" id="ARBA00055086"/>
    </source>
</evidence>
<dbReference type="InterPro" id="IPR039189">
    <property type="entry name" value="Fcp1"/>
</dbReference>
<comment type="catalytic activity">
    <reaction evidence="18 21">
        <text>O-phospho-L-threonyl-[protein] + H2O = L-threonyl-[protein] + phosphate</text>
        <dbReference type="Rhea" id="RHEA:47004"/>
        <dbReference type="Rhea" id="RHEA-COMP:11060"/>
        <dbReference type="Rhea" id="RHEA-COMP:11605"/>
        <dbReference type="ChEBI" id="CHEBI:15377"/>
        <dbReference type="ChEBI" id="CHEBI:30013"/>
        <dbReference type="ChEBI" id="CHEBI:43474"/>
        <dbReference type="ChEBI" id="CHEBI:61977"/>
        <dbReference type="EC" id="3.1.3.16"/>
    </reaction>
</comment>
<dbReference type="PANTHER" id="PTHR23081:SF36">
    <property type="entry name" value="RNA POLYMERASE II SUBUNIT A C-TERMINAL DOMAIN PHOSPHATASE"/>
    <property type="match status" value="1"/>
</dbReference>
<accession>A0A8I5MV98</accession>
<evidence type="ECO:0000256" key="9">
    <source>
        <dbReference type="ARBA" id="ARBA00022776"/>
    </source>
</evidence>
<dbReference type="SUPFAM" id="SSF52113">
    <property type="entry name" value="BRCT domain"/>
    <property type="match status" value="1"/>
</dbReference>
<dbReference type="Pfam" id="PF09309">
    <property type="entry name" value="FCP1_C"/>
    <property type="match status" value="1"/>
</dbReference>
<evidence type="ECO:0000256" key="11">
    <source>
        <dbReference type="ARBA" id="ARBA00022912"/>
    </source>
</evidence>
<dbReference type="FunFam" id="1.10.287.10:FF:000010">
    <property type="entry name" value="RNA polymerase II subunit A C-terminal domain phosphatase"/>
    <property type="match status" value="1"/>
</dbReference>
<dbReference type="GO" id="GO:0030957">
    <property type="term" value="F:Tat protein binding"/>
    <property type="evidence" value="ECO:0007669"/>
    <property type="project" value="Ensembl"/>
</dbReference>
<dbReference type="SMART" id="SM00577">
    <property type="entry name" value="CPDc"/>
    <property type="match status" value="1"/>
</dbReference>
<comment type="subcellular location">
    <subcellularLocation>
        <location evidence="3">Cytoplasm</location>
        <location evidence="3">Cytoskeleton</location>
        <location evidence="3">Microtubule organizing center</location>
        <location evidence="3">Centrosome</location>
    </subcellularLocation>
    <subcellularLocation>
        <location evidence="4">Cytoplasm</location>
        <location evidence="4">Cytoskeleton</location>
        <location evidence="4">Spindle pole</location>
    </subcellularLocation>
    <subcellularLocation>
        <location evidence="2">Midbody</location>
    </subcellularLocation>
    <subcellularLocation>
        <location evidence="1 21">Nucleus</location>
    </subcellularLocation>
</comment>
<evidence type="ECO:0000256" key="6">
    <source>
        <dbReference type="ARBA" id="ARBA00022490"/>
    </source>
</evidence>
<dbReference type="InterPro" id="IPR011947">
    <property type="entry name" value="FCP1_euk"/>
</dbReference>
<evidence type="ECO:0000259" key="23">
    <source>
        <dbReference type="PROSITE" id="PS50172"/>
    </source>
</evidence>
<dbReference type="FunFam" id="3.40.50.10190:FF:000007">
    <property type="entry name" value="RNA polymerase II subunit A C-terminal domain phosphatase"/>
    <property type="match status" value="1"/>
</dbReference>